<reference evidence="3 4" key="1">
    <citation type="submission" date="2014-03" db="EMBL/GenBank/DDBJ databases">
        <title>The draft genome sequence of Thalassospira mesophila JCM 18969.</title>
        <authorList>
            <person name="Lai Q."/>
            <person name="Shao Z."/>
        </authorList>
    </citation>
    <scope>NUCLEOTIDE SEQUENCE [LARGE SCALE GENOMIC DNA]</scope>
    <source>
        <strain evidence="3 4">JCM 18969</strain>
    </source>
</reference>
<dbReference type="EMBL" id="JFKA01000001">
    <property type="protein sequence ID" value="OSQ40767.1"/>
    <property type="molecule type" value="Genomic_DNA"/>
</dbReference>
<keyword evidence="4" id="KW-1185">Reference proteome</keyword>
<proteinExistence type="predicted"/>
<evidence type="ECO:0000313" key="4">
    <source>
        <dbReference type="Proteomes" id="UP000193391"/>
    </source>
</evidence>
<sequence length="179" mass="19832">MRNRLRLTLHFLLAFIGAMALAQTASAAVNCNNLARIVTVDHIDINQRHIFCGEIGRYGAVGFHAQPGGQTPGTITFDGYSHALVVSQWQGGHWQSNGIYELDNFLISDGHDQFNKAKSTMFPDHCSKDDVLVAIAYAAQHNNMSGPSCVTTQGSQFELTLYWLHDNTGWYVNTAYPRT</sequence>
<dbReference type="RefSeq" id="WP_085579409.1">
    <property type="nucleotide sequence ID" value="NZ_JFKA01000001.1"/>
</dbReference>
<protein>
    <recommendedName>
        <fullName evidence="2">Bacterial EndoU nuclease domain-containing protein</fullName>
    </recommendedName>
</protein>
<gene>
    <name evidence="3" type="ORF">TMES_03515</name>
</gene>
<dbReference type="GO" id="GO:0004519">
    <property type="term" value="F:endonuclease activity"/>
    <property type="evidence" value="ECO:0007669"/>
    <property type="project" value="InterPro"/>
</dbReference>
<comment type="caution">
    <text evidence="3">The sequence shown here is derived from an EMBL/GenBank/DDBJ whole genome shotgun (WGS) entry which is preliminary data.</text>
</comment>
<organism evidence="3 4">
    <name type="scientific">Thalassospira mesophila</name>
    <dbReference type="NCBI Taxonomy" id="1293891"/>
    <lineage>
        <taxon>Bacteria</taxon>
        <taxon>Pseudomonadati</taxon>
        <taxon>Pseudomonadota</taxon>
        <taxon>Alphaproteobacteria</taxon>
        <taxon>Rhodospirillales</taxon>
        <taxon>Thalassospiraceae</taxon>
        <taxon>Thalassospira</taxon>
    </lineage>
</organism>
<dbReference type="OrthoDB" id="8478289at2"/>
<evidence type="ECO:0000313" key="3">
    <source>
        <dbReference type="EMBL" id="OSQ40767.1"/>
    </source>
</evidence>
<dbReference type="Proteomes" id="UP000193391">
    <property type="component" value="Unassembled WGS sequence"/>
</dbReference>
<dbReference type="AlphaFoldDB" id="A0A1Y2L4L3"/>
<dbReference type="STRING" id="1293891.TMES_03515"/>
<dbReference type="Pfam" id="PF14436">
    <property type="entry name" value="EndoU_bacteria"/>
    <property type="match status" value="1"/>
</dbReference>
<name>A0A1Y2L4L3_9PROT</name>
<feature type="signal peptide" evidence="1">
    <location>
        <begin position="1"/>
        <end position="27"/>
    </location>
</feature>
<evidence type="ECO:0000256" key="1">
    <source>
        <dbReference type="SAM" id="SignalP"/>
    </source>
</evidence>
<accession>A0A1Y2L4L3</accession>
<evidence type="ECO:0000259" key="2">
    <source>
        <dbReference type="Pfam" id="PF14436"/>
    </source>
</evidence>
<dbReference type="InterPro" id="IPR029501">
    <property type="entry name" value="EndoU_bac"/>
</dbReference>
<feature type="domain" description="Bacterial EndoU nuclease" evidence="2">
    <location>
        <begin position="47"/>
        <end position="177"/>
    </location>
</feature>
<feature type="chain" id="PRO_5012146870" description="Bacterial EndoU nuclease domain-containing protein" evidence="1">
    <location>
        <begin position="28"/>
        <end position="179"/>
    </location>
</feature>
<keyword evidence="1" id="KW-0732">Signal</keyword>